<dbReference type="EMBL" id="HE681723">
    <property type="protein sequence ID" value="CCG23829.1"/>
    <property type="molecule type" value="Genomic_DNA"/>
</dbReference>
<dbReference type="HOGENOM" id="CLU_1151663_0_0_1"/>
<sequence>MSSPPLHVINRCNNRFYSYPNYITTKADINENAYAINALESLHSFADNKHNQNEAKDKCPKNIEDTKTQQRPSSFYPLQEVANKPMNSTSPSKISRFSRFIHKFHLRTSKTTSQNKKYNTVTGISIAPTTSGHSTLWKRRFSRHHTSMFNPREEKSLSLHLPTENLTDSKLSDIFSPPVYEPMKTIDSLKDQLNINEEVSTNYPSKSFDFDFLYNDSFFTTAVRKPISYDNSQITDETIVI</sequence>
<organism evidence="1 2">
    <name type="scientific">Candida orthopsilosis (strain 90-125)</name>
    <name type="common">Yeast</name>
    <dbReference type="NCBI Taxonomy" id="1136231"/>
    <lineage>
        <taxon>Eukaryota</taxon>
        <taxon>Fungi</taxon>
        <taxon>Dikarya</taxon>
        <taxon>Ascomycota</taxon>
        <taxon>Saccharomycotina</taxon>
        <taxon>Pichiomycetes</taxon>
        <taxon>Debaryomycetaceae</taxon>
        <taxon>Candida/Lodderomyces clade</taxon>
        <taxon>Candida</taxon>
    </lineage>
</organism>
<dbReference type="AlphaFoldDB" id="H8X7P4"/>
<dbReference type="OrthoDB" id="4024063at2759"/>
<proteinExistence type="predicted"/>
<name>H8X7P4_CANO9</name>
<dbReference type="KEGG" id="cot:CORT_0E02420"/>
<dbReference type="RefSeq" id="XP_003869961.1">
    <property type="nucleotide sequence ID" value="XM_003869912.1"/>
</dbReference>
<gene>
    <name evidence="1" type="ORF">CORT_0E02420</name>
</gene>
<evidence type="ECO:0000313" key="2">
    <source>
        <dbReference type="Proteomes" id="UP000005018"/>
    </source>
</evidence>
<evidence type="ECO:0000313" key="1">
    <source>
        <dbReference type="EMBL" id="CCG23829.1"/>
    </source>
</evidence>
<protein>
    <submittedName>
        <fullName evidence="1">Adhesin-like protein</fullName>
    </submittedName>
</protein>
<reference evidence="1 2" key="1">
    <citation type="journal article" date="2012" name="PLoS ONE">
        <title>Sequence and analysis of the genome of the pathogenic yeast Candida orthopsilosis.</title>
        <authorList>
            <person name="Riccombeni A."/>
            <person name="Vidanes G."/>
            <person name="Proux-Wera E."/>
            <person name="Wolfe K.H."/>
            <person name="Butler G."/>
        </authorList>
    </citation>
    <scope>NUCLEOTIDE SEQUENCE [LARGE SCALE GENOMIC DNA]</scope>
    <source>
        <strain evidence="1 2">Co 90-125</strain>
    </source>
</reference>
<dbReference type="Proteomes" id="UP000005018">
    <property type="component" value="Chromosome 5"/>
</dbReference>
<keyword evidence="2" id="KW-1185">Reference proteome</keyword>
<dbReference type="GeneID" id="14540959"/>
<accession>H8X7P4</accession>